<dbReference type="RefSeq" id="WP_145417471.1">
    <property type="nucleotide sequence ID" value="NZ_CP036526.1"/>
</dbReference>
<dbReference type="Gene3D" id="3.40.630.30">
    <property type="match status" value="1"/>
</dbReference>
<dbReference type="OrthoDB" id="9792929at2"/>
<keyword evidence="2" id="KW-0012">Acyltransferase</keyword>
<evidence type="ECO:0000256" key="2">
    <source>
        <dbReference type="ARBA" id="ARBA00023315"/>
    </source>
</evidence>
<evidence type="ECO:0000313" key="4">
    <source>
        <dbReference type="EMBL" id="QDT09909.1"/>
    </source>
</evidence>
<reference evidence="4 5" key="1">
    <citation type="submission" date="2019-02" db="EMBL/GenBank/DDBJ databases">
        <title>Deep-cultivation of Planctomycetes and their phenomic and genomic characterization uncovers novel biology.</title>
        <authorList>
            <person name="Wiegand S."/>
            <person name="Jogler M."/>
            <person name="Boedeker C."/>
            <person name="Pinto D."/>
            <person name="Vollmers J."/>
            <person name="Rivas-Marin E."/>
            <person name="Kohn T."/>
            <person name="Peeters S.H."/>
            <person name="Heuer A."/>
            <person name="Rast P."/>
            <person name="Oberbeckmann S."/>
            <person name="Bunk B."/>
            <person name="Jeske O."/>
            <person name="Meyerdierks A."/>
            <person name="Storesund J.E."/>
            <person name="Kallscheuer N."/>
            <person name="Luecker S."/>
            <person name="Lage O.M."/>
            <person name="Pohl T."/>
            <person name="Merkel B.J."/>
            <person name="Hornburger P."/>
            <person name="Mueller R.-W."/>
            <person name="Bruemmer F."/>
            <person name="Labrenz M."/>
            <person name="Spormann A.M."/>
            <person name="Op den Camp H."/>
            <person name="Overmann J."/>
            <person name="Amann R."/>
            <person name="Jetten M.S.M."/>
            <person name="Mascher T."/>
            <person name="Medema M.H."/>
            <person name="Devos D.P."/>
            <person name="Kaster A.-K."/>
            <person name="Ovreas L."/>
            <person name="Rohde M."/>
            <person name="Galperin M.Y."/>
            <person name="Jogler C."/>
        </authorList>
    </citation>
    <scope>NUCLEOTIDE SEQUENCE [LARGE SCALE GENOMIC DNA]</scope>
    <source>
        <strain evidence="4 5">K23_9</strain>
    </source>
</reference>
<organism evidence="4 5">
    <name type="scientific">Stieleria marina</name>
    <dbReference type="NCBI Taxonomy" id="1930275"/>
    <lineage>
        <taxon>Bacteria</taxon>
        <taxon>Pseudomonadati</taxon>
        <taxon>Planctomycetota</taxon>
        <taxon>Planctomycetia</taxon>
        <taxon>Pirellulales</taxon>
        <taxon>Pirellulaceae</taxon>
        <taxon>Stieleria</taxon>
    </lineage>
</organism>
<dbReference type="PANTHER" id="PTHR10545">
    <property type="entry name" value="DIAMINE N-ACETYLTRANSFERASE"/>
    <property type="match status" value="1"/>
</dbReference>
<dbReference type="InterPro" id="IPR000182">
    <property type="entry name" value="GNAT_dom"/>
</dbReference>
<keyword evidence="1 4" id="KW-0808">Transferase</keyword>
<dbReference type="EMBL" id="CP036526">
    <property type="protein sequence ID" value="QDT09909.1"/>
    <property type="molecule type" value="Genomic_DNA"/>
</dbReference>
<gene>
    <name evidence="4" type="ORF">K239x_18620</name>
</gene>
<protein>
    <submittedName>
        <fullName evidence="4">Acetyltransferase (GNAT) family protein</fullName>
    </submittedName>
</protein>
<proteinExistence type="predicted"/>
<accession>A0A517NS36</accession>
<dbReference type="PROSITE" id="PS51186">
    <property type="entry name" value="GNAT"/>
    <property type="match status" value="1"/>
</dbReference>
<dbReference type="SUPFAM" id="SSF55729">
    <property type="entry name" value="Acyl-CoA N-acyltransferases (Nat)"/>
    <property type="match status" value="1"/>
</dbReference>
<feature type="domain" description="N-acetyltransferase" evidence="3">
    <location>
        <begin position="3"/>
        <end position="149"/>
    </location>
</feature>
<dbReference type="InterPro" id="IPR016181">
    <property type="entry name" value="Acyl_CoA_acyltransferase"/>
</dbReference>
<evidence type="ECO:0000259" key="3">
    <source>
        <dbReference type="PROSITE" id="PS51186"/>
    </source>
</evidence>
<dbReference type="CDD" id="cd04301">
    <property type="entry name" value="NAT_SF"/>
    <property type="match status" value="1"/>
</dbReference>
<dbReference type="Pfam" id="PF00583">
    <property type="entry name" value="Acetyltransf_1"/>
    <property type="match status" value="1"/>
</dbReference>
<name>A0A517NS36_9BACT</name>
<dbReference type="Proteomes" id="UP000319817">
    <property type="component" value="Chromosome"/>
</dbReference>
<dbReference type="InterPro" id="IPR051016">
    <property type="entry name" value="Diverse_Substrate_AcTransf"/>
</dbReference>
<dbReference type="AlphaFoldDB" id="A0A517NS36"/>
<dbReference type="PANTHER" id="PTHR10545:SF42">
    <property type="entry name" value="ACETYLTRANSFERASE"/>
    <property type="match status" value="1"/>
</dbReference>
<keyword evidence="5" id="KW-1185">Reference proteome</keyword>
<evidence type="ECO:0000256" key="1">
    <source>
        <dbReference type="ARBA" id="ARBA00022679"/>
    </source>
</evidence>
<sequence>MEFPIRPVSSSDHAEWLLLWNDYLAFYNEGIAPATTANTWKKFHNPGGHDCLVAIEASSLKVIGFVTYLFHPSTWTDTGYCYLEDLFVAELFRKSGAGTSLIKAVAGVARQRKVSRVYWYTDDANEVAKNLYRKVGQQSDSVQFRIATR</sequence>
<dbReference type="GO" id="GO:0008080">
    <property type="term" value="F:N-acetyltransferase activity"/>
    <property type="evidence" value="ECO:0007669"/>
    <property type="project" value="TreeGrafter"/>
</dbReference>
<evidence type="ECO:0000313" key="5">
    <source>
        <dbReference type="Proteomes" id="UP000319817"/>
    </source>
</evidence>